<name>A0A8S4QJ03_9NEOP</name>
<gene>
    <name evidence="17" type="primary">jg7786</name>
    <name evidence="17" type="ORF">PAEG_LOCUS2500</name>
</gene>
<dbReference type="InterPro" id="IPR027417">
    <property type="entry name" value="P-loop_NTPase"/>
</dbReference>
<dbReference type="Pfam" id="PF00113">
    <property type="entry name" value="Enolase_C"/>
    <property type="match status" value="1"/>
</dbReference>
<comment type="similarity">
    <text evidence="4">Belongs to the enolase family.</text>
</comment>
<evidence type="ECO:0000256" key="14">
    <source>
        <dbReference type="ARBA" id="ARBA00032132"/>
    </source>
</evidence>
<dbReference type="SUPFAM" id="SSF51604">
    <property type="entry name" value="Enolase C-terminal domain-like"/>
    <property type="match status" value="1"/>
</dbReference>
<dbReference type="NCBIfam" id="NF008955">
    <property type="entry name" value="PRK12297.1"/>
    <property type="match status" value="1"/>
</dbReference>
<evidence type="ECO:0000259" key="15">
    <source>
        <dbReference type="PROSITE" id="PS51710"/>
    </source>
</evidence>
<dbReference type="CDD" id="cd03313">
    <property type="entry name" value="enolase"/>
    <property type="match status" value="1"/>
</dbReference>
<keyword evidence="18" id="KW-1185">Reference proteome</keyword>
<evidence type="ECO:0000256" key="2">
    <source>
        <dbReference type="ARBA" id="ARBA00005031"/>
    </source>
</evidence>
<dbReference type="InterPro" id="IPR006169">
    <property type="entry name" value="GTP1_OBG_dom"/>
</dbReference>
<evidence type="ECO:0000256" key="10">
    <source>
        <dbReference type="ARBA" id="ARBA00023134"/>
    </source>
</evidence>
<dbReference type="InterPro" id="IPR006073">
    <property type="entry name" value="GTP-bd"/>
</dbReference>
<dbReference type="InterPro" id="IPR020810">
    <property type="entry name" value="Enolase_C"/>
</dbReference>
<dbReference type="GO" id="GO:0000287">
    <property type="term" value="F:magnesium ion binding"/>
    <property type="evidence" value="ECO:0007669"/>
    <property type="project" value="InterPro"/>
</dbReference>
<dbReference type="OrthoDB" id="1739814at2759"/>
<dbReference type="SMART" id="SM01192">
    <property type="entry name" value="Enolase_C"/>
    <property type="match status" value="1"/>
</dbReference>
<dbReference type="PANTHER" id="PTHR11902:SF1">
    <property type="entry name" value="ENOLASE"/>
    <property type="match status" value="1"/>
</dbReference>
<evidence type="ECO:0000313" key="17">
    <source>
        <dbReference type="EMBL" id="CAH2210610.1"/>
    </source>
</evidence>
<proteinExistence type="inferred from homology"/>
<dbReference type="PROSITE" id="PS51883">
    <property type="entry name" value="OBG"/>
    <property type="match status" value="1"/>
</dbReference>
<dbReference type="EMBL" id="CAKXAJ010007913">
    <property type="protein sequence ID" value="CAH2210610.1"/>
    <property type="molecule type" value="Genomic_DNA"/>
</dbReference>
<dbReference type="GO" id="GO:0005525">
    <property type="term" value="F:GTP binding"/>
    <property type="evidence" value="ECO:0007669"/>
    <property type="project" value="UniProtKB-KW"/>
</dbReference>
<dbReference type="SMART" id="SM01193">
    <property type="entry name" value="Enolase_N"/>
    <property type="match status" value="1"/>
</dbReference>
<evidence type="ECO:0000256" key="13">
    <source>
        <dbReference type="ARBA" id="ARBA00031125"/>
    </source>
</evidence>
<dbReference type="InterPro" id="IPR031167">
    <property type="entry name" value="G_OBG"/>
</dbReference>
<dbReference type="CDD" id="cd01898">
    <property type="entry name" value="Obg"/>
    <property type="match status" value="1"/>
</dbReference>
<dbReference type="PROSITE" id="PS00164">
    <property type="entry name" value="ENOLASE"/>
    <property type="match status" value="1"/>
</dbReference>
<dbReference type="SUPFAM" id="SSF54826">
    <property type="entry name" value="Enolase N-terminal domain-like"/>
    <property type="match status" value="1"/>
</dbReference>
<dbReference type="GO" id="GO:0006096">
    <property type="term" value="P:glycolytic process"/>
    <property type="evidence" value="ECO:0007669"/>
    <property type="project" value="UniProtKB-KW"/>
</dbReference>
<comment type="similarity">
    <text evidence="3">Belongs to the TRAFAC class OBG-HflX-like GTPase superfamily. OBG GTPase family.</text>
</comment>
<evidence type="ECO:0000256" key="7">
    <source>
        <dbReference type="ARBA" id="ARBA00022517"/>
    </source>
</evidence>
<dbReference type="InterPro" id="IPR036726">
    <property type="entry name" value="GTP1_OBG_dom_sf"/>
</dbReference>
<dbReference type="SUPFAM" id="SSF52540">
    <property type="entry name" value="P-loop containing nucleoside triphosphate hydrolases"/>
    <property type="match status" value="1"/>
</dbReference>
<keyword evidence="11" id="KW-0324">Glycolysis</keyword>
<dbReference type="Proteomes" id="UP000838756">
    <property type="component" value="Unassembled WGS sequence"/>
</dbReference>
<dbReference type="Pfam" id="PF01018">
    <property type="entry name" value="GTP1_OBG"/>
    <property type="match status" value="1"/>
</dbReference>
<dbReference type="GO" id="GO:0003924">
    <property type="term" value="F:GTPase activity"/>
    <property type="evidence" value="ECO:0007669"/>
    <property type="project" value="InterPro"/>
</dbReference>
<protein>
    <recommendedName>
        <fullName evidence="6">Enolase</fullName>
        <ecNumber evidence="5">4.2.1.11</ecNumber>
    </recommendedName>
    <alternativeName>
        <fullName evidence="13">2-phospho-D-glycerate hydro-lyase</fullName>
    </alternativeName>
    <alternativeName>
        <fullName evidence="14">2-phosphoglycerate dehydratase</fullName>
    </alternativeName>
</protein>
<dbReference type="InterPro" id="IPR020811">
    <property type="entry name" value="Enolase_N"/>
</dbReference>
<reference evidence="17" key="1">
    <citation type="submission" date="2022-03" db="EMBL/GenBank/DDBJ databases">
        <authorList>
            <person name="Lindestad O."/>
        </authorList>
    </citation>
    <scope>NUCLEOTIDE SEQUENCE</scope>
</reference>
<evidence type="ECO:0000256" key="5">
    <source>
        <dbReference type="ARBA" id="ARBA00012058"/>
    </source>
</evidence>
<evidence type="ECO:0000256" key="12">
    <source>
        <dbReference type="ARBA" id="ARBA00023239"/>
    </source>
</evidence>
<dbReference type="EC" id="4.2.1.11" evidence="5"/>
<organism evidence="17 18">
    <name type="scientific">Pararge aegeria aegeria</name>
    <dbReference type="NCBI Taxonomy" id="348720"/>
    <lineage>
        <taxon>Eukaryota</taxon>
        <taxon>Metazoa</taxon>
        <taxon>Ecdysozoa</taxon>
        <taxon>Arthropoda</taxon>
        <taxon>Hexapoda</taxon>
        <taxon>Insecta</taxon>
        <taxon>Pterygota</taxon>
        <taxon>Neoptera</taxon>
        <taxon>Endopterygota</taxon>
        <taxon>Lepidoptera</taxon>
        <taxon>Glossata</taxon>
        <taxon>Ditrysia</taxon>
        <taxon>Papilionoidea</taxon>
        <taxon>Nymphalidae</taxon>
        <taxon>Satyrinae</taxon>
        <taxon>Satyrini</taxon>
        <taxon>Parargina</taxon>
        <taxon>Pararge</taxon>
    </lineage>
</organism>
<dbReference type="SFLD" id="SFLDF00002">
    <property type="entry name" value="enolase"/>
    <property type="match status" value="1"/>
</dbReference>
<dbReference type="AlphaFoldDB" id="A0A8S4QJ03"/>
<evidence type="ECO:0000256" key="1">
    <source>
        <dbReference type="ARBA" id="ARBA00001946"/>
    </source>
</evidence>
<dbReference type="Pfam" id="PF03952">
    <property type="entry name" value="Enolase_N"/>
    <property type="match status" value="1"/>
</dbReference>
<dbReference type="InterPro" id="IPR014100">
    <property type="entry name" value="GTP-bd_Obg/CgtA"/>
</dbReference>
<dbReference type="Gene3D" id="3.20.20.120">
    <property type="entry name" value="Enolase-like C-terminal domain"/>
    <property type="match status" value="1"/>
</dbReference>
<dbReference type="NCBIfam" id="TIGR02729">
    <property type="entry name" value="Obg_CgtA"/>
    <property type="match status" value="1"/>
</dbReference>
<dbReference type="PROSITE" id="PS51710">
    <property type="entry name" value="G_OBG"/>
    <property type="match status" value="1"/>
</dbReference>
<keyword evidence="12" id="KW-0456">Lyase</keyword>
<dbReference type="Gene3D" id="3.30.390.10">
    <property type="entry name" value="Enolase-like, N-terminal domain"/>
    <property type="match status" value="1"/>
</dbReference>
<evidence type="ECO:0000259" key="16">
    <source>
        <dbReference type="PROSITE" id="PS51883"/>
    </source>
</evidence>
<dbReference type="Pfam" id="PF01926">
    <property type="entry name" value="MMR_HSR1"/>
    <property type="match status" value="1"/>
</dbReference>
<evidence type="ECO:0000256" key="3">
    <source>
        <dbReference type="ARBA" id="ARBA00007699"/>
    </source>
</evidence>
<evidence type="ECO:0000313" key="18">
    <source>
        <dbReference type="Proteomes" id="UP000838756"/>
    </source>
</evidence>
<sequence>MMKKTISSVFAREILDSRGYPTIEVEIELCDGATGRAAVPSGASTGKLEALELRDQDEKRYCGKGVLKAVQSVSGVIANKIIGMDAANQSAIDKVLIELDGTKNKSKLGANATLGVSLAVAKAAANSFKMPLYKYLGVGEEQMPVPLINVINGGVHADNKLDFQEFMILPVGAETFSEAIRISAEVFHNLRSILKKKGYSTNVGDEGGFAPNIGSTEEALNLIIQAVESAGYSMKNHFALGLDVAASTFYEDGVYKFENRELTSEELVQYYFDLVGKYPIISIEDAMNEDDYEGWKLLTAKLGSKIQLVGDDLFVTNCELISKGIKEKMANSVLIKPNQIGTLTETFAAIEMAKSNGYRAIISHRSGETEDTTISHIAVASNCGQIKTGSLSRSDRLANMDFIDEVKLYLKAGDGGDGCASFRREKFVEFGGPNGGNGGRGGDIIFISDANLNTLLNFRCRRHIKASSGKSGTSRDRSGTAGKDIILKVPVGTQIIDEESEEIIVDLDKPDMEFQVVQGGKGGLGNTNFKSSTNRAPRHFTHGQPGEERNIVLKLKVLSDVGIIGMPNVGKSKFLTRCSNSDTKVGDYEFTTIRPHLGVAKVDYSEIVIADIPGIIADAHLGVGLGHKFLKHIERCKILLHLIDVTHDEIISAYNCTHNELKLYNSDLVEKEEIVVLNKCDLLEETEILEKKNHLANYLDREVLCLSIDDDLQPILRLLNEKVKIKEINVYDPFKM</sequence>
<dbReference type="SFLD" id="SFLDG00178">
    <property type="entry name" value="enolase"/>
    <property type="match status" value="1"/>
</dbReference>
<keyword evidence="7" id="KW-0690">Ribosome biogenesis</keyword>
<dbReference type="GO" id="GO:0004634">
    <property type="term" value="F:phosphopyruvate hydratase activity"/>
    <property type="evidence" value="ECO:0007669"/>
    <property type="project" value="UniProtKB-EC"/>
</dbReference>
<evidence type="ECO:0000256" key="11">
    <source>
        <dbReference type="ARBA" id="ARBA00023152"/>
    </source>
</evidence>
<dbReference type="SFLD" id="SFLDS00001">
    <property type="entry name" value="Enolase"/>
    <property type="match status" value="1"/>
</dbReference>
<dbReference type="FunFam" id="3.30.390.10:FF:000001">
    <property type="entry name" value="Enolase"/>
    <property type="match status" value="1"/>
</dbReference>
<dbReference type="SUPFAM" id="SSF82051">
    <property type="entry name" value="Obg GTP-binding protein N-terminal domain"/>
    <property type="match status" value="1"/>
</dbReference>
<comment type="caution">
    <text evidence="17">The sequence shown here is derived from an EMBL/GenBank/DDBJ whole genome shotgun (WGS) entry which is preliminary data.</text>
</comment>
<feature type="domain" description="Obg" evidence="16">
    <location>
        <begin position="400"/>
        <end position="558"/>
    </location>
</feature>
<evidence type="ECO:0000256" key="4">
    <source>
        <dbReference type="ARBA" id="ARBA00009604"/>
    </source>
</evidence>
<dbReference type="GO" id="GO:0000015">
    <property type="term" value="C:phosphopyruvate hydratase complex"/>
    <property type="evidence" value="ECO:0007669"/>
    <property type="project" value="InterPro"/>
</dbReference>
<comment type="cofactor">
    <cofactor evidence="1">
        <name>Mg(2+)</name>
        <dbReference type="ChEBI" id="CHEBI:18420"/>
    </cofactor>
</comment>
<dbReference type="InterPro" id="IPR020809">
    <property type="entry name" value="Enolase_CS"/>
</dbReference>
<dbReference type="HAMAP" id="MF_01454">
    <property type="entry name" value="GTPase_Obg"/>
    <property type="match status" value="1"/>
</dbReference>
<dbReference type="InterPro" id="IPR036849">
    <property type="entry name" value="Enolase-like_C_sf"/>
</dbReference>
<dbReference type="InterPro" id="IPR000941">
    <property type="entry name" value="Enolase"/>
</dbReference>
<dbReference type="HAMAP" id="MF_00318">
    <property type="entry name" value="Enolase"/>
    <property type="match status" value="1"/>
</dbReference>
<dbReference type="InterPro" id="IPR029017">
    <property type="entry name" value="Enolase-like_N"/>
</dbReference>
<dbReference type="NCBIfam" id="TIGR01060">
    <property type="entry name" value="eno"/>
    <property type="match status" value="1"/>
</dbReference>
<evidence type="ECO:0000256" key="8">
    <source>
        <dbReference type="ARBA" id="ARBA00022741"/>
    </source>
</evidence>
<keyword evidence="9" id="KW-0460">Magnesium</keyword>
<comment type="pathway">
    <text evidence="2">Carbohydrate degradation; glycolysis; pyruvate from D-glyceraldehyde 3-phosphate: step 4/5.</text>
</comment>
<dbReference type="PANTHER" id="PTHR11902">
    <property type="entry name" value="ENOLASE"/>
    <property type="match status" value="1"/>
</dbReference>
<feature type="domain" description="OBG-type G" evidence="15">
    <location>
        <begin position="559"/>
        <end position="728"/>
    </location>
</feature>
<dbReference type="PRINTS" id="PR00148">
    <property type="entry name" value="ENOLASE"/>
</dbReference>
<dbReference type="Gene3D" id="3.40.50.300">
    <property type="entry name" value="P-loop containing nucleotide triphosphate hydrolases"/>
    <property type="match status" value="1"/>
</dbReference>
<evidence type="ECO:0000256" key="9">
    <source>
        <dbReference type="ARBA" id="ARBA00022842"/>
    </source>
</evidence>
<accession>A0A8S4QJ03</accession>
<dbReference type="NCBIfam" id="NF008956">
    <property type="entry name" value="PRK12299.1"/>
    <property type="match status" value="1"/>
</dbReference>
<keyword evidence="8" id="KW-0547">Nucleotide-binding</keyword>
<dbReference type="GO" id="GO:0042254">
    <property type="term" value="P:ribosome biogenesis"/>
    <property type="evidence" value="ECO:0007669"/>
    <property type="project" value="UniProtKB-UniRule"/>
</dbReference>
<evidence type="ECO:0000256" key="6">
    <source>
        <dbReference type="ARBA" id="ARBA00017068"/>
    </source>
</evidence>
<keyword evidence="10" id="KW-0342">GTP-binding</keyword>